<evidence type="ECO:0000313" key="2">
    <source>
        <dbReference type="Proteomes" id="UP000285310"/>
    </source>
</evidence>
<evidence type="ECO:0000313" key="1">
    <source>
        <dbReference type="EMBL" id="ROO26006.1"/>
    </source>
</evidence>
<keyword evidence="2" id="KW-1185">Reference proteome</keyword>
<dbReference type="InParanoid" id="A0A423PK70"/>
<gene>
    <name evidence="1" type="ORF">SAJA_11865</name>
</gene>
<dbReference type="Proteomes" id="UP000285310">
    <property type="component" value="Unassembled WGS sequence"/>
</dbReference>
<proteinExistence type="predicted"/>
<protein>
    <submittedName>
        <fullName evidence="1">Uncharacterized protein</fullName>
    </submittedName>
</protein>
<accession>A0A423PK70</accession>
<reference evidence="1 2" key="1">
    <citation type="submission" date="2013-10" db="EMBL/GenBank/DDBJ databases">
        <title>Salinisphaera japonica YTM-1 Genome Sequencing.</title>
        <authorList>
            <person name="Lai Q."/>
            <person name="Li C."/>
            <person name="Shao Z."/>
        </authorList>
    </citation>
    <scope>NUCLEOTIDE SEQUENCE [LARGE SCALE GENOMIC DNA]</scope>
    <source>
        <strain evidence="1 2">YTM-1</strain>
    </source>
</reference>
<sequence>MQMRDCHDENSVIGMAINDTVREAIDQTPTGTPTQSRASLRKTLDLRQGFANGRSIPGAQA</sequence>
<comment type="caution">
    <text evidence="1">The sequence shown here is derived from an EMBL/GenBank/DDBJ whole genome shotgun (WGS) entry which is preliminary data.</text>
</comment>
<organism evidence="1 2">
    <name type="scientific">Salinisphaera japonica YTM-1</name>
    <dbReference type="NCBI Taxonomy" id="1209778"/>
    <lineage>
        <taxon>Bacteria</taxon>
        <taxon>Pseudomonadati</taxon>
        <taxon>Pseudomonadota</taxon>
        <taxon>Gammaproteobacteria</taxon>
        <taxon>Salinisphaerales</taxon>
        <taxon>Salinisphaeraceae</taxon>
        <taxon>Salinisphaera</taxon>
    </lineage>
</organism>
<dbReference type="AlphaFoldDB" id="A0A423PK70"/>
<dbReference type="EMBL" id="AYKG01000040">
    <property type="protein sequence ID" value="ROO26006.1"/>
    <property type="molecule type" value="Genomic_DNA"/>
</dbReference>
<name>A0A423PK70_9GAMM</name>